<reference evidence="1 2" key="1">
    <citation type="submission" date="2016-04" db="EMBL/GenBank/DDBJ databases">
        <title>Genome sequence of Clostridium magnum DSM 2767.</title>
        <authorList>
            <person name="Poehlein A."/>
            <person name="Uhlig R."/>
            <person name="Fischer R."/>
            <person name="Bahl H."/>
            <person name="Daniel R."/>
        </authorList>
    </citation>
    <scope>NUCLEOTIDE SEQUENCE [LARGE SCALE GENOMIC DNA]</scope>
    <source>
        <strain evidence="1 2">DSM 2767</strain>
    </source>
</reference>
<gene>
    <name evidence="1" type="ORF">CLMAG_14520</name>
</gene>
<organism evidence="1 2">
    <name type="scientific">Clostridium magnum DSM 2767</name>
    <dbReference type="NCBI Taxonomy" id="1121326"/>
    <lineage>
        <taxon>Bacteria</taxon>
        <taxon>Bacillati</taxon>
        <taxon>Bacillota</taxon>
        <taxon>Clostridia</taxon>
        <taxon>Eubacteriales</taxon>
        <taxon>Clostridiaceae</taxon>
        <taxon>Clostridium</taxon>
    </lineage>
</organism>
<name>A0A161Y7L5_9CLOT</name>
<proteinExistence type="predicted"/>
<accession>A0A161Y7L5</accession>
<dbReference type="EMBL" id="LWAE01000001">
    <property type="protein sequence ID" value="KZL94399.1"/>
    <property type="molecule type" value="Genomic_DNA"/>
</dbReference>
<comment type="caution">
    <text evidence="1">The sequence shown here is derived from an EMBL/GenBank/DDBJ whole genome shotgun (WGS) entry which is preliminary data.</text>
</comment>
<dbReference type="PATRIC" id="fig|1121326.3.peg.1423"/>
<keyword evidence="2" id="KW-1185">Reference proteome</keyword>
<evidence type="ECO:0000313" key="1">
    <source>
        <dbReference type="EMBL" id="KZL94399.1"/>
    </source>
</evidence>
<protein>
    <submittedName>
        <fullName evidence="1">Uncharacterized protein</fullName>
    </submittedName>
</protein>
<dbReference type="AlphaFoldDB" id="A0A161Y7L5"/>
<evidence type="ECO:0000313" key="2">
    <source>
        <dbReference type="Proteomes" id="UP000076603"/>
    </source>
</evidence>
<dbReference type="Proteomes" id="UP000076603">
    <property type="component" value="Unassembled WGS sequence"/>
</dbReference>
<dbReference type="RefSeq" id="WP_278329886.1">
    <property type="nucleotide sequence ID" value="NZ_FQXL01000019.1"/>
</dbReference>
<sequence>MNTTIEKINNIDISESKIEKTKEDEKKPSSKDQFCLKALDYFVF</sequence>